<dbReference type="EMBL" id="MCGO01000036">
    <property type="protein sequence ID" value="ORY40100.1"/>
    <property type="molecule type" value="Genomic_DNA"/>
</dbReference>
<name>A0A1Y2BZA4_9FUNG</name>
<evidence type="ECO:0000313" key="1">
    <source>
        <dbReference type="EMBL" id="ORY40100.1"/>
    </source>
</evidence>
<keyword evidence="2" id="KW-1185">Reference proteome</keyword>
<protein>
    <submittedName>
        <fullName evidence="1">Uncharacterized protein</fullName>
    </submittedName>
</protein>
<comment type="caution">
    <text evidence="1">The sequence shown here is derived from an EMBL/GenBank/DDBJ whole genome shotgun (WGS) entry which is preliminary data.</text>
</comment>
<proteinExistence type="predicted"/>
<accession>A0A1Y2BZA4</accession>
<organism evidence="1 2">
    <name type="scientific">Rhizoclosmatium globosum</name>
    <dbReference type="NCBI Taxonomy" id="329046"/>
    <lineage>
        <taxon>Eukaryota</taxon>
        <taxon>Fungi</taxon>
        <taxon>Fungi incertae sedis</taxon>
        <taxon>Chytridiomycota</taxon>
        <taxon>Chytridiomycota incertae sedis</taxon>
        <taxon>Chytridiomycetes</taxon>
        <taxon>Chytridiales</taxon>
        <taxon>Chytriomycetaceae</taxon>
        <taxon>Rhizoclosmatium</taxon>
    </lineage>
</organism>
<dbReference type="Proteomes" id="UP000193642">
    <property type="component" value="Unassembled WGS sequence"/>
</dbReference>
<sequence length="380" mass="41592">MNTTITETTTEPIEESEAAAKSQPLGVAIDSAAYFILATSIIYVLVRGSSAFSSTATVNKVTHTVPTSSIVSPIASVQSRGSGFFGSMFHDQSSREPVAAKASKKPQTVVIEPKKLESPVLAKPKSQAKPQEDTSVPAIKKKSAWIWDVRKEEKPVVKEVHVVGETRNIETKETIREDQDVVQETKLQKQIREVKTSDETWIQLIRRVVEVEAMVVGLAEKVVTGSLAAQQQQLQQQPKQIPVIESIPAESRAQVLDSRVVTGWSSNEVSADNLASACSHIEKLRQAVVVGKSKTAQLILDIIEENGGCDGVSGASNPIQDEREPTKKVKRNSIFVTEGEWMDGEEKLDTAQSVAQKTFEPLVEYGRAWRKGVADMFVTQ</sequence>
<reference evidence="1 2" key="1">
    <citation type="submission" date="2016-07" db="EMBL/GenBank/DDBJ databases">
        <title>Pervasive Adenine N6-methylation of Active Genes in Fungi.</title>
        <authorList>
            <consortium name="DOE Joint Genome Institute"/>
            <person name="Mondo S.J."/>
            <person name="Dannebaum R.O."/>
            <person name="Kuo R.C."/>
            <person name="Labutti K."/>
            <person name="Haridas S."/>
            <person name="Kuo A."/>
            <person name="Salamov A."/>
            <person name="Ahrendt S.R."/>
            <person name="Lipzen A."/>
            <person name="Sullivan W."/>
            <person name="Andreopoulos W.B."/>
            <person name="Clum A."/>
            <person name="Lindquist E."/>
            <person name="Daum C."/>
            <person name="Ramamoorthy G.K."/>
            <person name="Gryganskyi A."/>
            <person name="Culley D."/>
            <person name="Magnuson J.K."/>
            <person name="James T.Y."/>
            <person name="O'Malley M.A."/>
            <person name="Stajich J.E."/>
            <person name="Spatafora J.W."/>
            <person name="Visel A."/>
            <person name="Grigoriev I.V."/>
        </authorList>
    </citation>
    <scope>NUCLEOTIDE SEQUENCE [LARGE SCALE GENOMIC DNA]</scope>
    <source>
        <strain evidence="1 2">JEL800</strain>
    </source>
</reference>
<evidence type="ECO:0000313" key="2">
    <source>
        <dbReference type="Proteomes" id="UP000193642"/>
    </source>
</evidence>
<gene>
    <name evidence="1" type="ORF">BCR33DRAFT_787666</name>
</gene>
<dbReference type="AlphaFoldDB" id="A0A1Y2BZA4"/>
<dbReference type="OrthoDB" id="10639426at2759"/>